<proteinExistence type="predicted"/>
<feature type="domain" description="C2H2-type" evidence="8">
    <location>
        <begin position="472"/>
        <end position="499"/>
    </location>
</feature>
<dbReference type="SMART" id="SM00355">
    <property type="entry name" value="ZnF_C2H2"/>
    <property type="match status" value="16"/>
</dbReference>
<evidence type="ECO:0000256" key="1">
    <source>
        <dbReference type="ARBA" id="ARBA00022723"/>
    </source>
</evidence>
<evidence type="ECO:0000256" key="5">
    <source>
        <dbReference type="PROSITE-ProRule" id="PRU00042"/>
    </source>
</evidence>
<dbReference type="AlphaFoldDB" id="A0A9N9SFG9"/>
<evidence type="ECO:0000259" key="8">
    <source>
        <dbReference type="PROSITE" id="PS50157"/>
    </source>
</evidence>
<name>A0A9N9SFG9_PHACE</name>
<keyword evidence="4" id="KW-0862">Zinc</keyword>
<dbReference type="Pfam" id="PF13894">
    <property type="entry name" value="zf-C2H2_4"/>
    <property type="match status" value="1"/>
</dbReference>
<dbReference type="GO" id="GO:0000981">
    <property type="term" value="F:DNA-binding transcription factor activity, RNA polymerase II-specific"/>
    <property type="evidence" value="ECO:0007669"/>
    <property type="project" value="TreeGrafter"/>
</dbReference>
<dbReference type="OrthoDB" id="654211at2759"/>
<dbReference type="InterPro" id="IPR036236">
    <property type="entry name" value="Znf_C2H2_sf"/>
</dbReference>
<feature type="domain" description="C2H2-type" evidence="8">
    <location>
        <begin position="683"/>
        <end position="706"/>
    </location>
</feature>
<dbReference type="PROSITE" id="PS50157">
    <property type="entry name" value="ZINC_FINGER_C2H2_2"/>
    <property type="match status" value="13"/>
</dbReference>
<feature type="domain" description="C2H2-type" evidence="8">
    <location>
        <begin position="171"/>
        <end position="198"/>
    </location>
</feature>
<dbReference type="SUPFAM" id="SSF57667">
    <property type="entry name" value="beta-beta-alpha zinc fingers"/>
    <property type="match status" value="7"/>
</dbReference>
<dbReference type="Proteomes" id="UP001153737">
    <property type="component" value="Chromosome 13"/>
</dbReference>
<keyword evidence="1" id="KW-0479">Metal-binding</keyword>
<feature type="region of interest" description="Disordered" evidence="7">
    <location>
        <begin position="367"/>
        <end position="386"/>
    </location>
</feature>
<dbReference type="EMBL" id="OU896719">
    <property type="protein sequence ID" value="CAG9816241.1"/>
    <property type="molecule type" value="Genomic_DNA"/>
</dbReference>
<feature type="domain" description="C2H2-type" evidence="8">
    <location>
        <begin position="143"/>
        <end position="170"/>
    </location>
</feature>
<evidence type="ECO:0000313" key="10">
    <source>
        <dbReference type="Proteomes" id="UP001153737"/>
    </source>
</evidence>
<reference evidence="9" key="2">
    <citation type="submission" date="2022-10" db="EMBL/GenBank/DDBJ databases">
        <authorList>
            <consortium name="ENA_rothamsted_submissions"/>
            <consortium name="culmorum"/>
            <person name="King R."/>
        </authorList>
    </citation>
    <scope>NUCLEOTIDE SEQUENCE</scope>
</reference>
<dbReference type="Gene3D" id="3.30.160.60">
    <property type="entry name" value="Classic Zinc Finger"/>
    <property type="match status" value="10"/>
</dbReference>
<sequence>MSCEKCQKNFKTLRLLKQHERTHNTICEKCNITFKSHNHLKQHTRDHHPKMKDFKCRVCPDSVFVSEKEYLLHVRDYHEGKIIESHMCSDCGKTFRTGSELSLHMKSKCGTEKQYICKECGKKMMSPGSLYTHLKRHKGNLNFMCRFCAKRFLTSGQLKVHERKHTKQKDFVCDICSKGFCHRQSLITHISVHTGIKPYQCEGCGKSFSCISNLLKHRKSHKTTCGTLPMTSHRVKNPATKIKLRINTPESSKLKRAQMKKELEMKFAELDEEIKEEDIENTVLEKSEADDKNPVKEEVQAMSCGTKKSIPEETDLIEAKNEPIDTNFDEDRINNIEENKFGTETEENNLSVDKNPHEIEETLRIHSKETKPEQYSPKKTTRKKNPHQIQNEVFSGDIKKCDLNNGNFDVEDFDMPDEIESDISEIESEEEYKPNIRKRKGKPRQKKRRDQFLDSDIQKFIRERNLVKGVMGHCQYCSKGYTSFGCLYKHEQEHSNSQNSSKESKTASHKCSCCRMVFETSEEVKNHQHANHADILSCPECPDRIFSRPDYLKLHRDNYHKGVPRKHYVYICDKCGKKFRAKCLLTHHETTDCGKSNKDGCHICHKQFSNQYTLKAHMVVHSAEKKLACAFCGKTFHWKGQLKVHERSHTGEKPYTCLFCPSSFAYRDSLIRHSSLHTGVKPYLCKCCGWRFSCIGNLIKHKVTHATSCGAWYKENDKETTA</sequence>
<feature type="domain" description="C2H2-type" evidence="8">
    <location>
        <begin position="599"/>
        <end position="626"/>
    </location>
</feature>
<dbReference type="GO" id="GO:0008270">
    <property type="term" value="F:zinc ion binding"/>
    <property type="evidence" value="ECO:0007669"/>
    <property type="project" value="UniProtKB-KW"/>
</dbReference>
<dbReference type="GO" id="GO:0000977">
    <property type="term" value="F:RNA polymerase II transcription regulatory region sequence-specific DNA binding"/>
    <property type="evidence" value="ECO:0007669"/>
    <property type="project" value="TreeGrafter"/>
</dbReference>
<evidence type="ECO:0000256" key="7">
    <source>
        <dbReference type="SAM" id="MobiDB-lite"/>
    </source>
</evidence>
<dbReference type="FunFam" id="3.30.160.60:FF:002388">
    <property type="entry name" value="Uncharacterized protein, isoform B"/>
    <property type="match status" value="1"/>
</dbReference>
<dbReference type="InterPro" id="IPR013087">
    <property type="entry name" value="Znf_C2H2_type"/>
</dbReference>
<keyword evidence="6" id="KW-0175">Coiled coil</keyword>
<dbReference type="FunFam" id="3.30.160.60:FF:002343">
    <property type="entry name" value="Zinc finger protein 33A"/>
    <property type="match status" value="1"/>
</dbReference>
<feature type="region of interest" description="Disordered" evidence="7">
    <location>
        <begin position="423"/>
        <end position="451"/>
    </location>
</feature>
<gene>
    <name evidence="9" type="ORF">PHAECO_LOCUS3487</name>
</gene>
<feature type="domain" description="C2H2-type" evidence="8">
    <location>
        <begin position="1"/>
        <end position="23"/>
    </location>
</feature>
<evidence type="ECO:0000256" key="4">
    <source>
        <dbReference type="ARBA" id="ARBA00022833"/>
    </source>
</evidence>
<feature type="domain" description="C2H2-type" evidence="8">
    <location>
        <begin position="570"/>
        <end position="597"/>
    </location>
</feature>
<feature type="domain" description="C2H2-type" evidence="8">
    <location>
        <begin position="655"/>
        <end position="682"/>
    </location>
</feature>
<reference evidence="9" key="1">
    <citation type="submission" date="2022-01" db="EMBL/GenBank/DDBJ databases">
        <authorList>
            <person name="King R."/>
        </authorList>
    </citation>
    <scope>NUCLEOTIDE SEQUENCE</scope>
</reference>
<feature type="domain" description="C2H2-type" evidence="8">
    <location>
        <begin position="25"/>
        <end position="53"/>
    </location>
</feature>
<dbReference type="FunFam" id="3.30.160.60:FF:000065">
    <property type="entry name" value="B-cell CLL/lymphoma 6, member B"/>
    <property type="match status" value="1"/>
</dbReference>
<keyword evidence="3 5" id="KW-0863">Zinc-finger</keyword>
<evidence type="ECO:0000256" key="2">
    <source>
        <dbReference type="ARBA" id="ARBA00022737"/>
    </source>
</evidence>
<protein>
    <recommendedName>
        <fullName evidence="8">C2H2-type domain-containing protein</fullName>
    </recommendedName>
</protein>
<evidence type="ECO:0000313" key="9">
    <source>
        <dbReference type="EMBL" id="CAG9816241.1"/>
    </source>
</evidence>
<dbReference type="PROSITE" id="PS00028">
    <property type="entry name" value="ZINC_FINGER_C2H2_1"/>
    <property type="match status" value="11"/>
</dbReference>
<feature type="domain" description="C2H2-type" evidence="8">
    <location>
        <begin position="627"/>
        <end position="654"/>
    </location>
</feature>
<dbReference type="PANTHER" id="PTHR24379:SF127">
    <property type="entry name" value="BLOODY FINGERS-RELATED"/>
    <property type="match status" value="1"/>
</dbReference>
<keyword evidence="10" id="KW-1185">Reference proteome</keyword>
<keyword evidence="2" id="KW-0677">Repeat</keyword>
<accession>A0A9N9SFG9</accession>
<organism evidence="9 10">
    <name type="scientific">Phaedon cochleariae</name>
    <name type="common">Mustard beetle</name>
    <dbReference type="NCBI Taxonomy" id="80249"/>
    <lineage>
        <taxon>Eukaryota</taxon>
        <taxon>Metazoa</taxon>
        <taxon>Ecdysozoa</taxon>
        <taxon>Arthropoda</taxon>
        <taxon>Hexapoda</taxon>
        <taxon>Insecta</taxon>
        <taxon>Pterygota</taxon>
        <taxon>Neoptera</taxon>
        <taxon>Endopterygota</taxon>
        <taxon>Coleoptera</taxon>
        <taxon>Polyphaga</taxon>
        <taxon>Cucujiformia</taxon>
        <taxon>Chrysomeloidea</taxon>
        <taxon>Chrysomelidae</taxon>
        <taxon>Chrysomelinae</taxon>
        <taxon>Chrysomelini</taxon>
        <taxon>Phaedon</taxon>
    </lineage>
</organism>
<dbReference type="PANTHER" id="PTHR24379">
    <property type="entry name" value="KRAB AND ZINC FINGER DOMAIN-CONTAINING"/>
    <property type="match status" value="1"/>
</dbReference>
<feature type="domain" description="C2H2-type" evidence="8">
    <location>
        <begin position="115"/>
        <end position="142"/>
    </location>
</feature>
<feature type="domain" description="C2H2-type" evidence="8">
    <location>
        <begin position="199"/>
        <end position="221"/>
    </location>
</feature>
<dbReference type="GO" id="GO:0005634">
    <property type="term" value="C:nucleus"/>
    <property type="evidence" value="ECO:0007669"/>
    <property type="project" value="TreeGrafter"/>
</dbReference>
<dbReference type="Pfam" id="PF00096">
    <property type="entry name" value="zf-C2H2"/>
    <property type="match status" value="4"/>
</dbReference>
<feature type="domain" description="C2H2-type" evidence="8">
    <location>
        <begin position="86"/>
        <end position="113"/>
    </location>
</feature>
<evidence type="ECO:0000256" key="3">
    <source>
        <dbReference type="ARBA" id="ARBA00022771"/>
    </source>
</evidence>
<feature type="coiled-coil region" evidence="6">
    <location>
        <begin position="256"/>
        <end position="287"/>
    </location>
</feature>
<feature type="compositionally biased region" description="Basic residues" evidence="7">
    <location>
        <begin position="435"/>
        <end position="449"/>
    </location>
</feature>
<evidence type="ECO:0000256" key="6">
    <source>
        <dbReference type="SAM" id="Coils"/>
    </source>
</evidence>